<keyword evidence="10" id="KW-0963">Cytoplasm</keyword>
<dbReference type="InterPro" id="IPR010723">
    <property type="entry name" value="HemN_C"/>
</dbReference>
<dbReference type="SMART" id="SM00729">
    <property type="entry name" value="Elp3"/>
    <property type="match status" value="1"/>
</dbReference>
<reference evidence="13 14" key="1">
    <citation type="journal article" date="2020" name="Curr. Microbiol.">
        <title>Tepidiphilus baoligensis sp. nov., a Novel Bacterium of the Family Hydrogenophilaceae Isolated from an Oil Reservoir.</title>
        <authorList>
            <person name="Zhang X."/>
            <person name="Wang G."/>
            <person name="Ma X."/>
            <person name="Yu J."/>
            <person name="You J."/>
            <person name="Xue Y."/>
            <person name="Ma Y."/>
        </authorList>
    </citation>
    <scope>NUCLEOTIDE SEQUENCE [LARGE SCALE GENOMIC DNA]</scope>
    <source>
        <strain evidence="13 14">B18-69</strain>
    </source>
</reference>
<dbReference type="InterPro" id="IPR034505">
    <property type="entry name" value="Coproporphyrinogen-III_oxidase"/>
</dbReference>
<comment type="similarity">
    <text evidence="2">Belongs to the anaerobic coproporphyrinogen-III oxidase family. HemW subfamily.</text>
</comment>
<dbReference type="Pfam" id="PF04055">
    <property type="entry name" value="Radical_SAM"/>
    <property type="match status" value="1"/>
</dbReference>
<sequence length="416" mass="44869">MGQDRGRARPRGEESPEPPRPGLAPAAGAARAGGRLSALDPARVPLSLYVHVPWCVRKCPYCDFNSHPLAGEVPEAEFLAALEADLEAEAERAGGRLVDTIFFGGGTPSLLSGEALARLMAAIRRRLPLAPNAEVTLEANPGTFEAARFAAYAQAGVNRLSLGVQSFDDAALRRLGRIHDGAQARAALAAAVRTFARVNVDLMIDLPGQSPAAALADVETALAGGATHLSCYQLTIEPNTPFAAAPPTLPADEEMAAIEEAVEDRLMRAGFVHYEVSAWALPGESCRHNLNYWSFGDYLGVGPGAHGKLSTPGGIVRRMKHKHPRRYLAARAPFVQEESRVVPESLPFEFLMNALRLHAGVPREWFASRTGLSLDALASHWARLEAQGLVEPLAWRIAPTERGWRLLNTLLEEFLP</sequence>
<gene>
    <name evidence="13" type="ORF">GV368_00315</name>
</gene>
<evidence type="ECO:0000256" key="2">
    <source>
        <dbReference type="ARBA" id="ARBA00006100"/>
    </source>
</evidence>
<evidence type="ECO:0000256" key="10">
    <source>
        <dbReference type="RuleBase" id="RU364116"/>
    </source>
</evidence>
<dbReference type="Pfam" id="PF06969">
    <property type="entry name" value="HemN_C"/>
    <property type="match status" value="1"/>
</dbReference>
<feature type="region of interest" description="Disordered" evidence="11">
    <location>
        <begin position="1"/>
        <end position="29"/>
    </location>
</feature>
<evidence type="ECO:0000256" key="11">
    <source>
        <dbReference type="SAM" id="MobiDB-lite"/>
    </source>
</evidence>
<keyword evidence="10" id="KW-0004">4Fe-4S</keyword>
<comment type="cofactor">
    <cofactor evidence="1">
        <name>[4Fe-4S] cluster</name>
        <dbReference type="ChEBI" id="CHEBI:49883"/>
    </cofactor>
</comment>
<feature type="domain" description="Radical SAM core" evidence="12">
    <location>
        <begin position="40"/>
        <end position="272"/>
    </location>
</feature>
<dbReference type="Proteomes" id="UP000669605">
    <property type="component" value="Unassembled WGS sequence"/>
</dbReference>
<keyword evidence="5 10" id="KW-0949">S-adenosyl-L-methionine</keyword>
<accession>A0ABX1QHD1</accession>
<comment type="caution">
    <text evidence="13">The sequence shown here is derived from an EMBL/GenBank/DDBJ whole genome shotgun (WGS) entry which is preliminary data.</text>
</comment>
<evidence type="ECO:0000256" key="7">
    <source>
        <dbReference type="ARBA" id="ARBA00023004"/>
    </source>
</evidence>
<evidence type="ECO:0000259" key="12">
    <source>
        <dbReference type="PROSITE" id="PS51918"/>
    </source>
</evidence>
<feature type="compositionally biased region" description="Basic and acidic residues" evidence="11">
    <location>
        <begin position="1"/>
        <end position="14"/>
    </location>
</feature>
<organism evidence="13 14">
    <name type="scientific">Tepidiphilus baoligensis</name>
    <dbReference type="NCBI Taxonomy" id="2698687"/>
    <lineage>
        <taxon>Bacteria</taxon>
        <taxon>Pseudomonadati</taxon>
        <taxon>Pseudomonadota</taxon>
        <taxon>Hydrogenophilia</taxon>
        <taxon>Hydrogenophilales</taxon>
        <taxon>Hydrogenophilaceae</taxon>
        <taxon>Tepidiphilus</taxon>
    </lineage>
</organism>
<keyword evidence="7 10" id="KW-0408">Iron</keyword>
<dbReference type="InterPro" id="IPR006638">
    <property type="entry name" value="Elp3/MiaA/NifB-like_rSAM"/>
</dbReference>
<dbReference type="PROSITE" id="PS51918">
    <property type="entry name" value="RADICAL_SAM"/>
    <property type="match status" value="1"/>
</dbReference>
<dbReference type="SFLD" id="SFLDG01082">
    <property type="entry name" value="B12-binding_domain_containing"/>
    <property type="match status" value="1"/>
</dbReference>
<evidence type="ECO:0000256" key="9">
    <source>
        <dbReference type="ARBA" id="ARBA00023186"/>
    </source>
</evidence>
<name>A0ABX1QHD1_9PROT</name>
<evidence type="ECO:0000256" key="4">
    <source>
        <dbReference type="ARBA" id="ARBA00022617"/>
    </source>
</evidence>
<dbReference type="InterPro" id="IPR058240">
    <property type="entry name" value="rSAM_sf"/>
</dbReference>
<evidence type="ECO:0000256" key="6">
    <source>
        <dbReference type="ARBA" id="ARBA00022723"/>
    </source>
</evidence>
<dbReference type="SUPFAM" id="SSF102114">
    <property type="entry name" value="Radical SAM enzymes"/>
    <property type="match status" value="1"/>
</dbReference>
<dbReference type="Gene3D" id="3.20.20.70">
    <property type="entry name" value="Aldolase class I"/>
    <property type="match status" value="1"/>
</dbReference>
<dbReference type="SFLD" id="SFLDF00562">
    <property type="entry name" value="HemN-like__clustered_with_heat"/>
    <property type="match status" value="1"/>
</dbReference>
<keyword evidence="9 10" id="KW-0143">Chaperone</keyword>
<dbReference type="InterPro" id="IPR013785">
    <property type="entry name" value="Aldolase_TIM"/>
</dbReference>
<comment type="subcellular location">
    <subcellularLocation>
        <location evidence="10">Cytoplasm</location>
    </subcellularLocation>
</comment>
<evidence type="ECO:0000256" key="8">
    <source>
        <dbReference type="ARBA" id="ARBA00023014"/>
    </source>
</evidence>
<keyword evidence="14" id="KW-1185">Reference proteome</keyword>
<evidence type="ECO:0000256" key="3">
    <source>
        <dbReference type="ARBA" id="ARBA00017228"/>
    </source>
</evidence>
<dbReference type="SFLD" id="SFLDG01065">
    <property type="entry name" value="anaerobic_coproporphyrinogen-I"/>
    <property type="match status" value="1"/>
</dbReference>
<protein>
    <recommendedName>
        <fullName evidence="3 10">Heme chaperone HemW</fullName>
    </recommendedName>
</protein>
<keyword evidence="4 10" id="KW-0349">Heme</keyword>
<keyword evidence="6 10" id="KW-0479">Metal-binding</keyword>
<evidence type="ECO:0000256" key="1">
    <source>
        <dbReference type="ARBA" id="ARBA00001966"/>
    </source>
</evidence>
<dbReference type="EMBL" id="JAAAUB010000001">
    <property type="protein sequence ID" value="NMH15577.1"/>
    <property type="molecule type" value="Genomic_DNA"/>
</dbReference>
<dbReference type="InterPro" id="IPR007197">
    <property type="entry name" value="rSAM"/>
</dbReference>
<dbReference type="SFLD" id="SFLDF00288">
    <property type="entry name" value="HemN-like__clustered_with_nucl"/>
    <property type="match status" value="1"/>
</dbReference>
<dbReference type="PANTHER" id="PTHR13932">
    <property type="entry name" value="COPROPORPHYRINIGEN III OXIDASE"/>
    <property type="match status" value="1"/>
</dbReference>
<comment type="function">
    <text evidence="10">Probably acts as a heme chaperone, transferring heme to an unknown acceptor. Binds one molecule of heme per monomer, possibly covalently. Binds 1 [4Fe-4S] cluster. The cluster is coordinated with 3 cysteines and an exchangeable S-adenosyl-L-methionine.</text>
</comment>
<evidence type="ECO:0000313" key="13">
    <source>
        <dbReference type="EMBL" id="NMH15577.1"/>
    </source>
</evidence>
<proteinExistence type="inferred from homology"/>
<dbReference type="NCBIfam" id="TIGR00539">
    <property type="entry name" value="hemN_rel"/>
    <property type="match status" value="1"/>
</dbReference>
<dbReference type="InterPro" id="IPR004559">
    <property type="entry name" value="HemW-like"/>
</dbReference>
<dbReference type="CDD" id="cd01335">
    <property type="entry name" value="Radical_SAM"/>
    <property type="match status" value="1"/>
</dbReference>
<evidence type="ECO:0000256" key="5">
    <source>
        <dbReference type="ARBA" id="ARBA00022691"/>
    </source>
</evidence>
<evidence type="ECO:0000313" key="14">
    <source>
        <dbReference type="Proteomes" id="UP000669605"/>
    </source>
</evidence>
<keyword evidence="8 10" id="KW-0411">Iron-sulfur</keyword>
<dbReference type="PANTHER" id="PTHR13932:SF5">
    <property type="entry name" value="RADICAL S-ADENOSYL METHIONINE DOMAIN-CONTAINING PROTEIN 1, MITOCHONDRIAL"/>
    <property type="match status" value="1"/>
</dbReference>
<dbReference type="SFLD" id="SFLDS00029">
    <property type="entry name" value="Radical_SAM"/>
    <property type="match status" value="1"/>
</dbReference>